<proteinExistence type="inferred from homology"/>
<evidence type="ECO:0000313" key="7">
    <source>
        <dbReference type="Proteomes" id="UP000035651"/>
    </source>
</evidence>
<dbReference type="RefSeq" id="WP_047908011.1">
    <property type="nucleotide sequence ID" value="NZ_CP011807.3"/>
</dbReference>
<dbReference type="SUPFAM" id="SSF56796">
    <property type="entry name" value="Dehydroquinate synthase-like"/>
    <property type="match status" value="1"/>
</dbReference>
<dbReference type="Gene3D" id="1.20.1090.10">
    <property type="entry name" value="Dehydroquinate synthase-like - alpha domain"/>
    <property type="match status" value="1"/>
</dbReference>
<protein>
    <submittedName>
        <fullName evidence="6">Alcohol dehydrogenase</fullName>
    </submittedName>
</protein>
<feature type="domain" description="Fe-containing alcohol dehydrogenase-like C-terminal" evidence="5">
    <location>
        <begin position="235"/>
        <end position="374"/>
    </location>
</feature>
<dbReference type="PANTHER" id="PTHR11496">
    <property type="entry name" value="ALCOHOL DEHYDROGENASE"/>
    <property type="match status" value="1"/>
</dbReference>
<dbReference type="GO" id="GO:0046872">
    <property type="term" value="F:metal ion binding"/>
    <property type="evidence" value="ECO:0007669"/>
    <property type="project" value="InterPro"/>
</dbReference>
<name>A0A0H3X0B9_9BURK</name>
<keyword evidence="3" id="KW-0560">Oxidoreductase</keyword>
<dbReference type="PANTHER" id="PTHR11496:SF102">
    <property type="entry name" value="ALCOHOL DEHYDROGENASE 4"/>
    <property type="match status" value="1"/>
</dbReference>
<evidence type="ECO:0000313" key="6">
    <source>
        <dbReference type="EMBL" id="AKM32271.1"/>
    </source>
</evidence>
<dbReference type="OrthoDB" id="9815791at2"/>
<comment type="cofactor">
    <cofactor evidence="1">
        <name>Fe cation</name>
        <dbReference type="ChEBI" id="CHEBI:24875"/>
    </cofactor>
</comment>
<gene>
    <name evidence="6" type="ORF">AB870_22420</name>
</gene>
<dbReference type="EMBL" id="CP011807">
    <property type="protein sequence ID" value="AKM32271.1"/>
    <property type="molecule type" value="Genomic_DNA"/>
</dbReference>
<keyword evidence="7" id="KW-1185">Reference proteome</keyword>
<dbReference type="Proteomes" id="UP000035651">
    <property type="component" value="Chromosome"/>
</dbReference>
<dbReference type="Pfam" id="PF25137">
    <property type="entry name" value="ADH_Fe_C"/>
    <property type="match status" value="1"/>
</dbReference>
<accession>A0A0H3X0B9</accession>
<evidence type="ECO:0000256" key="3">
    <source>
        <dbReference type="ARBA" id="ARBA00023002"/>
    </source>
</evidence>
<dbReference type="InterPro" id="IPR039697">
    <property type="entry name" value="Alcohol_dehydrogenase_Fe"/>
</dbReference>
<evidence type="ECO:0000256" key="1">
    <source>
        <dbReference type="ARBA" id="ARBA00001962"/>
    </source>
</evidence>
<evidence type="ECO:0000256" key="2">
    <source>
        <dbReference type="ARBA" id="ARBA00007358"/>
    </source>
</evidence>
<dbReference type="Pfam" id="PF00465">
    <property type="entry name" value="Fe-ADH"/>
    <property type="match status" value="1"/>
</dbReference>
<dbReference type="InterPro" id="IPR001670">
    <property type="entry name" value="ADH_Fe/GldA"/>
</dbReference>
<comment type="similarity">
    <text evidence="2">Belongs to the iron-containing alcohol dehydrogenase family.</text>
</comment>
<dbReference type="FunFam" id="3.40.50.1970:FF:000003">
    <property type="entry name" value="Alcohol dehydrogenase, iron-containing"/>
    <property type="match status" value="1"/>
</dbReference>
<feature type="domain" description="Alcohol dehydrogenase iron-type/glycerol dehydrogenase GldA" evidence="4">
    <location>
        <begin position="12"/>
        <end position="185"/>
    </location>
</feature>
<dbReference type="GO" id="GO:0004022">
    <property type="term" value="F:alcohol dehydrogenase (NAD+) activity"/>
    <property type="evidence" value="ECO:0007669"/>
    <property type="project" value="TreeGrafter"/>
</dbReference>
<dbReference type="KEGG" id="pfg:AB870_22420"/>
<dbReference type="STRING" id="656179.AB870_22420"/>
<dbReference type="AlphaFoldDB" id="A0A0H3X0B9"/>
<dbReference type="PATRIC" id="fig|656179.3.peg.4789"/>
<dbReference type="Gene3D" id="3.40.50.1970">
    <property type="match status" value="1"/>
</dbReference>
<evidence type="ECO:0000259" key="5">
    <source>
        <dbReference type="Pfam" id="PF25137"/>
    </source>
</evidence>
<evidence type="ECO:0000259" key="4">
    <source>
        <dbReference type="Pfam" id="PF00465"/>
    </source>
</evidence>
<organism evidence="6 7">
    <name type="scientific">Pandoraea faecigallinarum</name>
    <dbReference type="NCBI Taxonomy" id="656179"/>
    <lineage>
        <taxon>Bacteria</taxon>
        <taxon>Pseudomonadati</taxon>
        <taxon>Pseudomonadota</taxon>
        <taxon>Betaproteobacteria</taxon>
        <taxon>Burkholderiales</taxon>
        <taxon>Burkholderiaceae</taxon>
        <taxon>Pandoraea</taxon>
    </lineage>
</organism>
<sequence>MRIDDRIHFCAPSRLIIELGYRNRLPGLVQHLGYRRGLLVTDGFFATQTPWVREYVAACERAGVQMIVYDGGLPDPTTDLCDRATSELRAVMGGRLPDHVVSLGGGSNIDLAKALCLTLPDGRAIRDFGNGVTSDAPIIDHIAVPTTAGTGSELTPGAILFDPSTGIKTAVMDNRLRPVVAAIDPELTFTCPPRVTAESGIDALTHALESFVTRDASEFDRNGSVDPGYSGRSALTMSFARESIRLAATYLLRCYEDGNDTEARVGMCYASVYAAMSYGSAGLNAVHGIAYGVAALTHKSHGATNAVVLPYVIDALCEVRHTELLEVARIFGVTLTDDVEAVRALPRKLRELVGKLGIPTDLNAFGIPQASLKDLLVDSLGVTRLAKAFPLGNIEESYAQIIDRAWHGGLRDEKTERLTAA</sequence>
<dbReference type="InterPro" id="IPR056798">
    <property type="entry name" value="ADH_Fe_C"/>
</dbReference>
<reference evidence="6" key="1">
    <citation type="submission" date="2016-06" db="EMBL/GenBank/DDBJ databases">
        <title>Complete Genome Sequence of Pandoraea faecigallinarum DSM-23572.</title>
        <authorList>
            <person name="Yong D."/>
            <person name="Ee R."/>
            <person name="Lim Y.-L."/>
            <person name="Yin W.-F."/>
            <person name="Chan K.-G."/>
        </authorList>
    </citation>
    <scope>NUCLEOTIDE SEQUENCE</scope>
    <source>
        <strain evidence="6">DSM 23572</strain>
    </source>
</reference>